<accession>A0ABY4IPP9</accession>
<dbReference type="RefSeq" id="WP_247956838.1">
    <property type="nucleotide sequence ID" value="NZ_CP078077.1"/>
</dbReference>
<evidence type="ECO:0000313" key="3">
    <source>
        <dbReference type="Proteomes" id="UP000831963"/>
    </source>
</evidence>
<protein>
    <submittedName>
        <fullName evidence="2">Glycosyltransferase</fullName>
        <ecNumber evidence="2">2.4.-.-</ecNumber>
    </submittedName>
</protein>
<keyword evidence="2" id="KW-0808">Transferase</keyword>
<organism evidence="2 3">
    <name type="scientific">Microbacterium galbinum</name>
    <dbReference type="NCBI Taxonomy" id="2851646"/>
    <lineage>
        <taxon>Bacteria</taxon>
        <taxon>Bacillati</taxon>
        <taxon>Actinomycetota</taxon>
        <taxon>Actinomycetes</taxon>
        <taxon>Micrococcales</taxon>
        <taxon>Microbacteriaceae</taxon>
        <taxon>Microbacterium</taxon>
    </lineage>
</organism>
<name>A0ABY4IPP9_9MICO</name>
<dbReference type="PANTHER" id="PTHR43685:SF3">
    <property type="entry name" value="SLR2126 PROTEIN"/>
    <property type="match status" value="1"/>
</dbReference>
<dbReference type="PANTHER" id="PTHR43685">
    <property type="entry name" value="GLYCOSYLTRANSFERASE"/>
    <property type="match status" value="1"/>
</dbReference>
<keyword evidence="3" id="KW-1185">Reference proteome</keyword>
<dbReference type="InterPro" id="IPR029044">
    <property type="entry name" value="Nucleotide-diphossugar_trans"/>
</dbReference>
<dbReference type="InterPro" id="IPR001173">
    <property type="entry name" value="Glyco_trans_2-like"/>
</dbReference>
<dbReference type="Pfam" id="PF00535">
    <property type="entry name" value="Glycos_transf_2"/>
    <property type="match status" value="1"/>
</dbReference>
<dbReference type="EMBL" id="CP078077">
    <property type="protein sequence ID" value="UPL13595.1"/>
    <property type="molecule type" value="Genomic_DNA"/>
</dbReference>
<dbReference type="SUPFAM" id="SSF53448">
    <property type="entry name" value="Nucleotide-diphospho-sugar transferases"/>
    <property type="match status" value="1"/>
</dbReference>
<reference evidence="2 3" key="1">
    <citation type="submission" date="2021-06" db="EMBL/GenBank/DDBJ databases">
        <title>Genome-based taxonomic framework of Microbacterium strains isolated from marine environment, the description of four new species and reclassification of four preexisting species.</title>
        <authorList>
            <person name="Lee S.D."/>
            <person name="Kim S.-M."/>
            <person name="Byeon Y.-S."/>
            <person name="Yang H.L."/>
            <person name="Kim I.S."/>
        </authorList>
    </citation>
    <scope>NUCLEOTIDE SEQUENCE [LARGE SCALE GENOMIC DNA]</scope>
    <source>
        <strain evidence="2 3">SSW1-36</strain>
    </source>
</reference>
<proteinExistence type="predicted"/>
<dbReference type="Gene3D" id="3.90.550.10">
    <property type="entry name" value="Spore Coat Polysaccharide Biosynthesis Protein SpsA, Chain A"/>
    <property type="match status" value="1"/>
</dbReference>
<dbReference type="EC" id="2.4.-.-" evidence="2"/>
<dbReference type="Proteomes" id="UP000831963">
    <property type="component" value="Chromosome"/>
</dbReference>
<feature type="domain" description="Glycosyltransferase 2-like" evidence="1">
    <location>
        <begin position="10"/>
        <end position="129"/>
    </location>
</feature>
<dbReference type="GO" id="GO:0016757">
    <property type="term" value="F:glycosyltransferase activity"/>
    <property type="evidence" value="ECO:0007669"/>
    <property type="project" value="UniProtKB-KW"/>
</dbReference>
<sequence length="259" mass="27760">MQPPRTLTTSIVIPVKDDADLLALCLAALAGQTTPADEIVVVDNASSDASAVVARAAGARVITCADPGIGAAAAAGYDAAHGDLILRLDADCVPGAGWVDEVSRAFAAAHDVAAFTGRAHFTDGPSALRAPLAALYLGAYAAVTGLALGHRPLFGSNLAFRRDAWLAVRDEVHRQDPEVHDDLDLAFHLGERHRIRALPGLSMGMSMRPFTGGHFGRRVHRGMRSVLVHWPHDFPPLRWARMLAHRTRRRTSSPRGSRR</sequence>
<dbReference type="InterPro" id="IPR050834">
    <property type="entry name" value="Glycosyltransf_2"/>
</dbReference>
<keyword evidence="2" id="KW-0328">Glycosyltransferase</keyword>
<evidence type="ECO:0000313" key="2">
    <source>
        <dbReference type="EMBL" id="UPL13595.1"/>
    </source>
</evidence>
<gene>
    <name evidence="2" type="ORF">KV396_03545</name>
</gene>
<evidence type="ECO:0000259" key="1">
    <source>
        <dbReference type="Pfam" id="PF00535"/>
    </source>
</evidence>